<feature type="domain" description="CCHC-type" evidence="15">
    <location>
        <begin position="548"/>
        <end position="561"/>
    </location>
</feature>
<evidence type="ECO:0000256" key="5">
    <source>
        <dbReference type="ARBA" id="ARBA00022490"/>
    </source>
</evidence>
<proteinExistence type="predicted"/>
<feature type="compositionally biased region" description="Basic and acidic residues" evidence="14">
    <location>
        <begin position="433"/>
        <end position="445"/>
    </location>
</feature>
<dbReference type="GO" id="GO:0003676">
    <property type="term" value="F:nucleic acid binding"/>
    <property type="evidence" value="ECO:0007669"/>
    <property type="project" value="InterPro"/>
</dbReference>
<organism evidence="16">
    <name type="scientific">Triticum urartu</name>
    <name type="common">Red wild einkorn</name>
    <name type="synonym">Crithodium urartu</name>
    <dbReference type="NCBI Taxonomy" id="4572"/>
    <lineage>
        <taxon>Eukaryota</taxon>
        <taxon>Viridiplantae</taxon>
        <taxon>Streptophyta</taxon>
        <taxon>Embryophyta</taxon>
        <taxon>Tracheophyta</taxon>
        <taxon>Spermatophyta</taxon>
        <taxon>Magnoliopsida</taxon>
        <taxon>Liliopsida</taxon>
        <taxon>Poales</taxon>
        <taxon>Poaceae</taxon>
        <taxon>BOP clade</taxon>
        <taxon>Pooideae</taxon>
        <taxon>Triticodae</taxon>
        <taxon>Triticeae</taxon>
        <taxon>Triticinae</taxon>
        <taxon>Triticum</taxon>
    </lineage>
</organism>
<feature type="domain" description="CCHC-type" evidence="15">
    <location>
        <begin position="567"/>
        <end position="582"/>
    </location>
</feature>
<evidence type="ECO:0000259" key="15">
    <source>
        <dbReference type="PROSITE" id="PS50158"/>
    </source>
</evidence>
<dbReference type="GO" id="GO:0061630">
    <property type="term" value="F:ubiquitin protein ligase activity"/>
    <property type="evidence" value="ECO:0007669"/>
    <property type="project" value="UniProtKB-EC"/>
</dbReference>
<accession>M7YYQ9</accession>
<dbReference type="GO" id="GO:0036297">
    <property type="term" value="P:interstrand cross-link repair"/>
    <property type="evidence" value="ECO:0007669"/>
    <property type="project" value="InterPro"/>
</dbReference>
<evidence type="ECO:0000256" key="7">
    <source>
        <dbReference type="ARBA" id="ARBA00022737"/>
    </source>
</evidence>
<feature type="coiled-coil region" evidence="13">
    <location>
        <begin position="62"/>
        <end position="103"/>
    </location>
</feature>
<dbReference type="EMBL" id="KD289839">
    <property type="protein sequence ID" value="EMS45200.1"/>
    <property type="molecule type" value="Genomic_DNA"/>
</dbReference>
<dbReference type="GO" id="GO:0008270">
    <property type="term" value="F:zinc ion binding"/>
    <property type="evidence" value="ECO:0007669"/>
    <property type="project" value="InterPro"/>
</dbReference>
<dbReference type="PROSITE" id="PS50158">
    <property type="entry name" value="ZF_CCHC"/>
    <property type="match status" value="8"/>
</dbReference>
<keyword evidence="10" id="KW-0234">DNA repair</keyword>
<feature type="domain" description="CCHC-type" evidence="15">
    <location>
        <begin position="529"/>
        <end position="544"/>
    </location>
</feature>
<evidence type="ECO:0000256" key="6">
    <source>
        <dbReference type="ARBA" id="ARBA00022679"/>
    </source>
</evidence>
<gene>
    <name evidence="16" type="ORF">TRIUR3_17652</name>
</gene>
<keyword evidence="5" id="KW-0963">Cytoplasm</keyword>
<keyword evidence="13" id="KW-0175">Coiled coil</keyword>
<keyword evidence="11" id="KW-0539">Nucleus</keyword>
<dbReference type="STRING" id="4572.M7YYQ9"/>
<evidence type="ECO:0000256" key="9">
    <source>
        <dbReference type="ARBA" id="ARBA00022786"/>
    </source>
</evidence>
<dbReference type="SMART" id="SM00343">
    <property type="entry name" value="ZnF_C2HC"/>
    <property type="match status" value="9"/>
</dbReference>
<dbReference type="Gene3D" id="4.10.60.10">
    <property type="entry name" value="Zinc finger, CCHC-type"/>
    <property type="match status" value="5"/>
</dbReference>
<dbReference type="InterPro" id="IPR001878">
    <property type="entry name" value="Znf_CCHC"/>
</dbReference>
<dbReference type="InterPro" id="IPR056527">
    <property type="entry name" value="WD40_RFWD3"/>
</dbReference>
<evidence type="ECO:0000256" key="2">
    <source>
        <dbReference type="ARBA" id="ARBA00004496"/>
    </source>
</evidence>
<dbReference type="SUPFAM" id="SSF50978">
    <property type="entry name" value="WD40 repeat-like"/>
    <property type="match status" value="1"/>
</dbReference>
<keyword evidence="7" id="KW-0677">Repeat</keyword>
<dbReference type="GO" id="GO:0005737">
    <property type="term" value="C:cytoplasm"/>
    <property type="evidence" value="ECO:0007669"/>
    <property type="project" value="UniProtKB-SubCell"/>
</dbReference>
<dbReference type="InterPro" id="IPR013083">
    <property type="entry name" value="Znf_RING/FYVE/PHD"/>
</dbReference>
<evidence type="ECO:0000256" key="4">
    <source>
        <dbReference type="ARBA" id="ARBA00012483"/>
    </source>
</evidence>
<dbReference type="SUPFAM" id="SSF57850">
    <property type="entry name" value="RING/U-box"/>
    <property type="match status" value="1"/>
</dbReference>
<feature type="region of interest" description="Disordered" evidence="14">
    <location>
        <begin position="424"/>
        <end position="477"/>
    </location>
</feature>
<dbReference type="PANTHER" id="PTHR16047:SF7">
    <property type="entry name" value="E3 UBIQUITIN-PROTEIN LIGASE RFWD3"/>
    <property type="match status" value="1"/>
</dbReference>
<dbReference type="InterPro" id="IPR036322">
    <property type="entry name" value="WD40_repeat_dom_sf"/>
</dbReference>
<feature type="domain" description="CCHC-type" evidence="15">
    <location>
        <begin position="586"/>
        <end position="599"/>
    </location>
</feature>
<name>M7YYQ9_TRIUA</name>
<dbReference type="Gene3D" id="2.130.10.10">
    <property type="entry name" value="YVTN repeat-like/Quinoprotein amine dehydrogenase"/>
    <property type="match status" value="1"/>
</dbReference>
<comment type="catalytic activity">
    <reaction evidence="1">
        <text>S-ubiquitinyl-[E2 ubiquitin-conjugating enzyme]-L-cysteine + [acceptor protein]-L-lysine = [E2 ubiquitin-conjugating enzyme]-L-cysteine + N(6)-ubiquitinyl-[acceptor protein]-L-lysine.</text>
        <dbReference type="EC" id="2.3.2.27"/>
    </reaction>
</comment>
<evidence type="ECO:0000256" key="8">
    <source>
        <dbReference type="ARBA" id="ARBA00022763"/>
    </source>
</evidence>
<dbReference type="GO" id="GO:0016604">
    <property type="term" value="C:nuclear body"/>
    <property type="evidence" value="ECO:0007669"/>
    <property type="project" value="UniProtKB-SubCell"/>
</dbReference>
<feature type="domain" description="CCHC-type" evidence="15">
    <location>
        <begin position="631"/>
        <end position="646"/>
    </location>
</feature>
<dbReference type="eggNOG" id="KOG4400">
    <property type="taxonomic scope" value="Eukaryota"/>
</dbReference>
<keyword evidence="9" id="KW-0833">Ubl conjugation pathway</keyword>
<comment type="subcellular location">
    <subcellularLocation>
        <location evidence="2">Cytoplasm</location>
    </subcellularLocation>
    <subcellularLocation>
        <location evidence="12">Nucleus</location>
        <location evidence="12">Nuclear body</location>
    </subcellularLocation>
</comment>
<evidence type="ECO:0000256" key="3">
    <source>
        <dbReference type="ARBA" id="ARBA00004906"/>
    </source>
</evidence>
<dbReference type="Pfam" id="PF00098">
    <property type="entry name" value="zf-CCHC"/>
    <property type="match status" value="7"/>
</dbReference>
<evidence type="ECO:0000256" key="10">
    <source>
        <dbReference type="ARBA" id="ARBA00023204"/>
    </source>
</evidence>
<comment type="pathway">
    <text evidence="3">Protein modification; protein ubiquitination.</text>
</comment>
<evidence type="ECO:0000256" key="14">
    <source>
        <dbReference type="SAM" id="MobiDB-lite"/>
    </source>
</evidence>
<feature type="domain" description="CCHC-type" evidence="15">
    <location>
        <begin position="723"/>
        <end position="736"/>
    </location>
</feature>
<feature type="domain" description="CCHC-type" evidence="15">
    <location>
        <begin position="744"/>
        <end position="759"/>
    </location>
</feature>
<dbReference type="eggNOG" id="KOG1645">
    <property type="taxonomic scope" value="Eukaryota"/>
</dbReference>
<feature type="domain" description="CCHC-type" evidence="15">
    <location>
        <begin position="612"/>
        <end position="627"/>
    </location>
</feature>
<dbReference type="InterPro" id="IPR015943">
    <property type="entry name" value="WD40/YVTN_repeat-like_dom_sf"/>
</dbReference>
<dbReference type="InterPro" id="IPR036875">
    <property type="entry name" value="Znf_CCHC_sf"/>
</dbReference>
<evidence type="ECO:0000256" key="1">
    <source>
        <dbReference type="ARBA" id="ARBA00000900"/>
    </source>
</evidence>
<keyword evidence="8" id="KW-0227">DNA damage</keyword>
<reference evidence="16" key="1">
    <citation type="journal article" date="2013" name="Nature">
        <title>Draft genome of the wheat A-genome progenitor Triticum urartu.</title>
        <authorList>
            <person name="Ling H.Q."/>
            <person name="Zhao S."/>
            <person name="Liu D."/>
            <person name="Wang J."/>
            <person name="Sun H."/>
            <person name="Zhang C."/>
            <person name="Fan H."/>
            <person name="Li D."/>
            <person name="Dong L."/>
            <person name="Tao Y."/>
            <person name="Gao C."/>
            <person name="Wu H."/>
            <person name="Li Y."/>
            <person name="Cui Y."/>
            <person name="Guo X."/>
            <person name="Zheng S."/>
            <person name="Wang B."/>
            <person name="Yu K."/>
            <person name="Liang Q."/>
            <person name="Yang W."/>
            <person name="Lou X."/>
            <person name="Chen J."/>
            <person name="Feng M."/>
            <person name="Jian J."/>
            <person name="Zhang X."/>
            <person name="Luo G."/>
            <person name="Jiang Y."/>
            <person name="Liu J."/>
            <person name="Wang Z."/>
            <person name="Sha Y."/>
            <person name="Zhang B."/>
            <person name="Wu H."/>
            <person name="Tang D."/>
            <person name="Shen Q."/>
            <person name="Xue P."/>
            <person name="Zou S."/>
            <person name="Wang X."/>
            <person name="Liu X."/>
            <person name="Wang F."/>
            <person name="Yang Y."/>
            <person name="An X."/>
            <person name="Dong Z."/>
            <person name="Zhang K."/>
            <person name="Zhang X."/>
            <person name="Luo M.C."/>
            <person name="Dvorak J."/>
            <person name="Tong Y."/>
            <person name="Wang J."/>
            <person name="Yang H."/>
            <person name="Li Z."/>
            <person name="Wang D."/>
            <person name="Zhang A."/>
            <person name="Wang J."/>
        </authorList>
    </citation>
    <scope>NUCLEOTIDE SEQUENCE</scope>
</reference>
<dbReference type="AlphaFoldDB" id="M7YYQ9"/>
<dbReference type="InterPro" id="IPR037381">
    <property type="entry name" value="RFWD3"/>
</dbReference>
<sequence>MRRFVRYRLTRCIPCGHVYGRSCLEKWLAQCGKKSATCPQCGKMFRQKNIINLYAPEIVVPNNDLEKQVLSLRDKNEFLENQQQKLIEEIKEYKRQILHQQRLINESSSKRQNEFVLDGARVMGIDASSQIIVASGRAPGVSAEHVLTKICMFSRQETKVRLPPNTKAVRDICITPGGLAIFASLGRKLSLLSMTTNNVVLHYDLPAPGWSCSGDQTGPNHVYAGLQNGMLLVFDTRQTKGPLHSLSGLSTNPVHTIHSVVDDNGSTNIISASSIGPCIWDVDGNENRPNLLTGMENQGVCISLACAAPSSDLIVASFRPRVEFSGDGSASQMGISQSPTLSGSGKLGCHALLRRTSSTSFVKEQICNGNVSELRMSKSAIIPCSGTGQHLFAYGDESLRGVRTWRLPSFQLFADLRPHHQPILDLSRTTGRPAKERAHREKAFRQSEAGRTNTTDRHHKSHQHNPPGGGPQLTSSSDQARRALNVGRMVATQQHPAEVEVSYGNEPVVLLSTGRKEGRKEAGSASDLCNNCKRPGHFARDCPNVSVCHACGLPGHIAAECSSKDLCWNCKEPGHMANACPNEGICRNCGKSGHIAKDCTAPPMLPGEVKLCNNCYKPGHIAVECTNEKACNNCRKSGHLARNCTNEPVCNLCHVAGHLARQCPKSDEINERGGPPPFRGSDALFRGGDALFRGGDAPFRGGDAPFRGGGGALFHGGYSDVVCRACNQVGHMSRDCMGGAFMICNNCGGRGHMAYECPSGRLLDRFPPRRY</sequence>
<dbReference type="GO" id="GO:0016567">
    <property type="term" value="P:protein ubiquitination"/>
    <property type="evidence" value="ECO:0007669"/>
    <property type="project" value="InterPro"/>
</dbReference>
<dbReference type="PANTHER" id="PTHR16047">
    <property type="entry name" value="RFWD3 PROTEIN"/>
    <property type="match status" value="1"/>
</dbReference>
<evidence type="ECO:0000256" key="13">
    <source>
        <dbReference type="SAM" id="Coils"/>
    </source>
</evidence>
<dbReference type="Pfam" id="PF23419">
    <property type="entry name" value="WD40_RFWD3"/>
    <property type="match status" value="1"/>
</dbReference>
<dbReference type="EC" id="2.3.2.27" evidence="4"/>
<evidence type="ECO:0000256" key="11">
    <source>
        <dbReference type="ARBA" id="ARBA00023242"/>
    </source>
</evidence>
<dbReference type="SUPFAM" id="SSF57756">
    <property type="entry name" value="Retrovirus zinc finger-like domains"/>
    <property type="match status" value="4"/>
</dbReference>
<dbReference type="Gene3D" id="3.30.40.10">
    <property type="entry name" value="Zinc/RING finger domain, C3HC4 (zinc finger)"/>
    <property type="match status" value="1"/>
</dbReference>
<keyword evidence="6" id="KW-0808">Transferase</keyword>
<evidence type="ECO:0000313" key="16">
    <source>
        <dbReference type="EMBL" id="EMS45200.1"/>
    </source>
</evidence>
<protein>
    <recommendedName>
        <fullName evidence="4">RING-type E3 ubiquitin transferase</fullName>
        <ecNumber evidence="4">2.3.2.27</ecNumber>
    </recommendedName>
</protein>
<evidence type="ECO:0000256" key="12">
    <source>
        <dbReference type="ARBA" id="ARBA00034306"/>
    </source>
</evidence>